<evidence type="ECO:0000256" key="3">
    <source>
        <dbReference type="ARBA" id="ARBA00022840"/>
    </source>
</evidence>
<dbReference type="InterPro" id="IPR041872">
    <property type="entry name" value="Anticodon_Met"/>
</dbReference>
<name>A0AAD8AIP2_DIPPU</name>
<keyword evidence="2" id="KW-0547">Nucleotide-binding</keyword>
<keyword evidence="9" id="KW-1185">Reference proteome</keyword>
<evidence type="ECO:0000256" key="6">
    <source>
        <dbReference type="SAM" id="Phobius"/>
    </source>
</evidence>
<keyword evidence="6" id="KW-0472">Membrane</keyword>
<accession>A0AAD8AIP2</accession>
<keyword evidence="5" id="KW-0030">Aminoacyl-tRNA synthetase</keyword>
<feature type="domain" description="WHEP-TRS" evidence="7">
    <location>
        <begin position="99"/>
        <end position="155"/>
    </location>
</feature>
<dbReference type="GO" id="GO:0006431">
    <property type="term" value="P:methionyl-tRNA aminoacylation"/>
    <property type="evidence" value="ECO:0007669"/>
    <property type="project" value="TreeGrafter"/>
</dbReference>
<evidence type="ECO:0000256" key="2">
    <source>
        <dbReference type="ARBA" id="ARBA00022741"/>
    </source>
</evidence>
<dbReference type="InterPro" id="IPR009068">
    <property type="entry name" value="uS15_NS1_RNA-bd_sf"/>
</dbReference>
<evidence type="ECO:0000313" key="8">
    <source>
        <dbReference type="EMBL" id="KAJ9599356.1"/>
    </source>
</evidence>
<dbReference type="GO" id="GO:0005829">
    <property type="term" value="C:cytosol"/>
    <property type="evidence" value="ECO:0007669"/>
    <property type="project" value="TreeGrafter"/>
</dbReference>
<dbReference type="Gene3D" id="1.10.730.10">
    <property type="entry name" value="Isoleucyl-tRNA Synthetase, Domain 1"/>
    <property type="match status" value="1"/>
</dbReference>
<reference evidence="8" key="2">
    <citation type="submission" date="2023-05" db="EMBL/GenBank/DDBJ databases">
        <authorList>
            <person name="Fouks B."/>
        </authorList>
    </citation>
    <scope>NUCLEOTIDE SEQUENCE</scope>
    <source>
        <strain evidence="8">Stay&amp;Tobe</strain>
        <tissue evidence="8">Testes</tissue>
    </source>
</reference>
<keyword evidence="1" id="KW-0436">Ligase</keyword>
<comment type="caution">
    <text evidence="8">The sequence shown here is derived from an EMBL/GenBank/DDBJ whole genome shotgun (WGS) entry which is preliminary data.</text>
</comment>
<keyword evidence="3" id="KW-0067">ATP-binding</keyword>
<evidence type="ECO:0000259" key="7">
    <source>
        <dbReference type="PROSITE" id="PS51185"/>
    </source>
</evidence>
<evidence type="ECO:0000256" key="4">
    <source>
        <dbReference type="ARBA" id="ARBA00022917"/>
    </source>
</evidence>
<organism evidence="8 9">
    <name type="scientific">Diploptera punctata</name>
    <name type="common">Pacific beetle cockroach</name>
    <dbReference type="NCBI Taxonomy" id="6984"/>
    <lineage>
        <taxon>Eukaryota</taxon>
        <taxon>Metazoa</taxon>
        <taxon>Ecdysozoa</taxon>
        <taxon>Arthropoda</taxon>
        <taxon>Hexapoda</taxon>
        <taxon>Insecta</taxon>
        <taxon>Pterygota</taxon>
        <taxon>Neoptera</taxon>
        <taxon>Polyneoptera</taxon>
        <taxon>Dictyoptera</taxon>
        <taxon>Blattodea</taxon>
        <taxon>Blaberoidea</taxon>
        <taxon>Blaberidae</taxon>
        <taxon>Diplopterinae</taxon>
        <taxon>Diploptera</taxon>
    </lineage>
</organism>
<dbReference type="CDD" id="cd00939">
    <property type="entry name" value="MetRS_RNA"/>
    <property type="match status" value="1"/>
</dbReference>
<dbReference type="Pfam" id="PF19303">
    <property type="entry name" value="Anticodon_3"/>
    <property type="match status" value="1"/>
</dbReference>
<dbReference type="InterPro" id="IPR009080">
    <property type="entry name" value="tRNAsynth_Ia_anticodon-bd"/>
</dbReference>
<dbReference type="Proteomes" id="UP001233999">
    <property type="component" value="Unassembled WGS sequence"/>
</dbReference>
<dbReference type="PANTHER" id="PTHR45765:SF1">
    <property type="entry name" value="METHIONINE--TRNA LIGASE, CYTOPLASMIC"/>
    <property type="match status" value="1"/>
</dbReference>
<evidence type="ECO:0000256" key="1">
    <source>
        <dbReference type="ARBA" id="ARBA00022598"/>
    </source>
</evidence>
<dbReference type="InterPro" id="IPR000738">
    <property type="entry name" value="WHEP-TRS_dom"/>
</dbReference>
<keyword evidence="6" id="KW-1133">Transmembrane helix</keyword>
<keyword evidence="4" id="KW-0648">Protein biosynthesis</keyword>
<protein>
    <recommendedName>
        <fullName evidence="7">WHEP-TRS domain-containing protein</fullName>
    </recommendedName>
</protein>
<evidence type="ECO:0000256" key="5">
    <source>
        <dbReference type="ARBA" id="ARBA00023146"/>
    </source>
</evidence>
<evidence type="ECO:0000313" key="9">
    <source>
        <dbReference type="Proteomes" id="UP001233999"/>
    </source>
</evidence>
<gene>
    <name evidence="8" type="ORF">L9F63_010177</name>
</gene>
<keyword evidence="6" id="KW-0812">Transmembrane</keyword>
<dbReference type="SMART" id="SM00991">
    <property type="entry name" value="WHEP-TRS"/>
    <property type="match status" value="2"/>
</dbReference>
<dbReference type="SUPFAM" id="SSF47060">
    <property type="entry name" value="S15/NS1 RNA-binding domain"/>
    <property type="match status" value="1"/>
</dbReference>
<feature type="non-terminal residue" evidence="8">
    <location>
        <position position="226"/>
    </location>
</feature>
<reference evidence="8" key="1">
    <citation type="journal article" date="2023" name="IScience">
        <title>Live-bearing cockroach genome reveals convergent evolutionary mechanisms linked to viviparity in insects and beyond.</title>
        <authorList>
            <person name="Fouks B."/>
            <person name="Harrison M.C."/>
            <person name="Mikhailova A.A."/>
            <person name="Marchal E."/>
            <person name="English S."/>
            <person name="Carruthers M."/>
            <person name="Jennings E.C."/>
            <person name="Chiamaka E.L."/>
            <person name="Frigard R.A."/>
            <person name="Pippel M."/>
            <person name="Attardo G.M."/>
            <person name="Benoit J.B."/>
            <person name="Bornberg-Bauer E."/>
            <person name="Tobe S.S."/>
        </authorList>
    </citation>
    <scope>NUCLEOTIDE SEQUENCE</scope>
    <source>
        <strain evidence="8">Stay&amp;Tobe</strain>
    </source>
</reference>
<dbReference type="AlphaFoldDB" id="A0AAD8AIP2"/>
<sequence>ARAGTVIGICCNIACLLAILLKPYMPVTSDIMKEQLQAPDDVLVIVPEFTMLLPPRHKLGKPSPLFTKIEPAQVEQLKQQFSGRQKSRSPEANVRDVTAIAKLSAAVTQQAELVRMLKTSGAARSIWQPHVAVLLELKQQLAAVQGIDAAAAASNSNGLQVANPAEVARLEAEIAKQVMQMKSSGAAKSEWQPHVNILLGLKSQLAGQVKTKRIHVCSYPAVRISR</sequence>
<dbReference type="PANTHER" id="PTHR45765">
    <property type="entry name" value="METHIONINE--TRNA LIGASE"/>
    <property type="match status" value="1"/>
</dbReference>
<dbReference type="Gene3D" id="1.10.287.10">
    <property type="entry name" value="S15/NS1, RNA-binding"/>
    <property type="match status" value="2"/>
</dbReference>
<proteinExistence type="predicted"/>
<dbReference type="GO" id="GO:0004825">
    <property type="term" value="F:methionine-tRNA ligase activity"/>
    <property type="evidence" value="ECO:0007669"/>
    <property type="project" value="InterPro"/>
</dbReference>
<feature type="transmembrane region" description="Helical" evidence="6">
    <location>
        <begin position="6"/>
        <end position="25"/>
    </location>
</feature>
<dbReference type="InterPro" id="IPR023458">
    <property type="entry name" value="Met-tRNA_ligase_1"/>
</dbReference>
<dbReference type="Pfam" id="PF00458">
    <property type="entry name" value="WHEP-TRS"/>
    <property type="match status" value="1"/>
</dbReference>
<dbReference type="GO" id="GO:0005524">
    <property type="term" value="F:ATP binding"/>
    <property type="evidence" value="ECO:0007669"/>
    <property type="project" value="UniProtKB-KW"/>
</dbReference>
<feature type="non-terminal residue" evidence="8">
    <location>
        <position position="1"/>
    </location>
</feature>
<dbReference type="SUPFAM" id="SSF47323">
    <property type="entry name" value="Anticodon-binding domain of a subclass of class I aminoacyl-tRNA synthetases"/>
    <property type="match status" value="1"/>
</dbReference>
<dbReference type="PROSITE" id="PS51185">
    <property type="entry name" value="WHEP_TRS_2"/>
    <property type="match status" value="1"/>
</dbReference>
<dbReference type="EMBL" id="JASPKZ010000815">
    <property type="protein sequence ID" value="KAJ9599356.1"/>
    <property type="molecule type" value="Genomic_DNA"/>
</dbReference>
<dbReference type="GO" id="GO:0017101">
    <property type="term" value="C:aminoacyl-tRNA synthetase multienzyme complex"/>
    <property type="evidence" value="ECO:0007669"/>
    <property type="project" value="TreeGrafter"/>
</dbReference>